<evidence type="ECO:0000313" key="3">
    <source>
        <dbReference type="Proteomes" id="UP000272117"/>
    </source>
</evidence>
<dbReference type="EMBL" id="RJJD01000004">
    <property type="protein sequence ID" value="RNI28566.1"/>
    <property type="molecule type" value="Genomic_DNA"/>
</dbReference>
<dbReference type="PANTHER" id="PTHR34203">
    <property type="entry name" value="METHYLTRANSFERASE, FKBM FAMILY PROTEIN"/>
    <property type="match status" value="1"/>
</dbReference>
<keyword evidence="2" id="KW-0489">Methyltransferase</keyword>
<dbReference type="SUPFAM" id="SSF53335">
    <property type="entry name" value="S-adenosyl-L-methionine-dependent methyltransferases"/>
    <property type="match status" value="1"/>
</dbReference>
<dbReference type="Gene3D" id="3.40.50.150">
    <property type="entry name" value="Vaccinia Virus protein VP39"/>
    <property type="match status" value="1"/>
</dbReference>
<sequence length="256" mass="28977">MAELYRVKLLRKLLVKALGFEGYLRLVSRMYIIMVGSGRGREKYPELFFLRKIIRPGATCIDIGANLGYYSTFLSRLAGPNGKVLAVEPVPLFGRIWRDNVRASGVDNLTLLPFALGSENTTIEMGTPVRDGLVHHGMTKIASSAKEDYAQTYQVEMRVPDELFADLDRLDFIKCDVEGYEHQVFANLQETIKKFRPLIQTELNGEENRRAVVEILTRLGYGVYTLTHKQTLSACSPQEIDQYQGGDFYFKPNPNA</sequence>
<keyword evidence="2" id="KW-0808">Transferase</keyword>
<dbReference type="AlphaFoldDB" id="A0A3M9MSS3"/>
<reference evidence="2 3" key="1">
    <citation type="submission" date="2018-11" db="EMBL/GenBank/DDBJ databases">
        <title>Rufibacter latericius sp. nov., isolated from water in Baiyang Lake.</title>
        <authorList>
            <person name="Yang Y."/>
        </authorList>
    </citation>
    <scope>NUCLEOTIDE SEQUENCE [LARGE SCALE GENOMIC DNA]</scope>
    <source>
        <strain evidence="2 3">R-22-1c-1</strain>
    </source>
</reference>
<keyword evidence="3" id="KW-1185">Reference proteome</keyword>
<feature type="domain" description="Methyltransferase FkbM" evidence="1">
    <location>
        <begin position="62"/>
        <end position="221"/>
    </location>
</feature>
<dbReference type="PANTHER" id="PTHR34203:SF15">
    <property type="entry name" value="SLL1173 PROTEIN"/>
    <property type="match status" value="1"/>
</dbReference>
<dbReference type="Pfam" id="PF05050">
    <property type="entry name" value="Methyltransf_21"/>
    <property type="match status" value="1"/>
</dbReference>
<dbReference type="GO" id="GO:0008168">
    <property type="term" value="F:methyltransferase activity"/>
    <property type="evidence" value="ECO:0007669"/>
    <property type="project" value="UniProtKB-KW"/>
</dbReference>
<dbReference type="RefSeq" id="WP_123126424.1">
    <property type="nucleotide sequence ID" value="NZ_RJJD01000004.1"/>
</dbReference>
<organism evidence="2 3">
    <name type="scientific">Rufibacter latericius</name>
    <dbReference type="NCBI Taxonomy" id="2487040"/>
    <lineage>
        <taxon>Bacteria</taxon>
        <taxon>Pseudomonadati</taxon>
        <taxon>Bacteroidota</taxon>
        <taxon>Cytophagia</taxon>
        <taxon>Cytophagales</taxon>
        <taxon>Hymenobacteraceae</taxon>
        <taxon>Rufibacter</taxon>
    </lineage>
</organism>
<dbReference type="InterPro" id="IPR029063">
    <property type="entry name" value="SAM-dependent_MTases_sf"/>
</dbReference>
<evidence type="ECO:0000313" key="2">
    <source>
        <dbReference type="EMBL" id="RNI28566.1"/>
    </source>
</evidence>
<dbReference type="InterPro" id="IPR052514">
    <property type="entry name" value="SAM-dependent_MTase"/>
</dbReference>
<dbReference type="Proteomes" id="UP000272117">
    <property type="component" value="Unassembled WGS sequence"/>
</dbReference>
<dbReference type="NCBIfam" id="TIGR01444">
    <property type="entry name" value="fkbM_fam"/>
    <property type="match status" value="1"/>
</dbReference>
<gene>
    <name evidence="2" type="ORF">EFB08_07950</name>
</gene>
<accession>A0A3M9MSS3</accession>
<dbReference type="OrthoDB" id="9812600at2"/>
<proteinExistence type="predicted"/>
<dbReference type="InterPro" id="IPR006342">
    <property type="entry name" value="FkbM_mtfrase"/>
</dbReference>
<name>A0A3M9MSS3_9BACT</name>
<dbReference type="GO" id="GO:0032259">
    <property type="term" value="P:methylation"/>
    <property type="evidence" value="ECO:0007669"/>
    <property type="project" value="UniProtKB-KW"/>
</dbReference>
<comment type="caution">
    <text evidence="2">The sequence shown here is derived from an EMBL/GenBank/DDBJ whole genome shotgun (WGS) entry which is preliminary data.</text>
</comment>
<protein>
    <submittedName>
        <fullName evidence="2">FkbM family methyltransferase</fullName>
    </submittedName>
</protein>
<evidence type="ECO:0000259" key="1">
    <source>
        <dbReference type="Pfam" id="PF05050"/>
    </source>
</evidence>